<name>A0A2K9EKM1_9FIRM</name>
<dbReference type="InterPro" id="IPR008271">
    <property type="entry name" value="Ser/Thr_kinase_AS"/>
</dbReference>
<evidence type="ECO:0000256" key="4">
    <source>
        <dbReference type="ARBA" id="ARBA00022741"/>
    </source>
</evidence>
<evidence type="ECO:0000256" key="7">
    <source>
        <dbReference type="PROSITE-ProRule" id="PRU10141"/>
    </source>
</evidence>
<dbReference type="Pfam" id="PF13614">
    <property type="entry name" value="AAA_31"/>
    <property type="match status" value="1"/>
</dbReference>
<dbReference type="InterPro" id="IPR027417">
    <property type="entry name" value="P-loop_NTPase"/>
</dbReference>
<keyword evidence="3 9" id="KW-0808">Transferase</keyword>
<dbReference type="Gene3D" id="1.10.510.10">
    <property type="entry name" value="Transferase(Phosphotransferase) domain 1"/>
    <property type="match status" value="1"/>
</dbReference>
<dbReference type="InterPro" id="IPR017441">
    <property type="entry name" value="Protein_kinase_ATP_BS"/>
</dbReference>
<evidence type="ECO:0000313" key="10">
    <source>
        <dbReference type="Proteomes" id="UP000233534"/>
    </source>
</evidence>
<dbReference type="KEGG" id="hsc:HVS_05905"/>
<dbReference type="EMBL" id="CP025197">
    <property type="protein sequence ID" value="AUG57111.1"/>
    <property type="molecule type" value="Genomic_DNA"/>
</dbReference>
<dbReference type="PROSITE" id="PS00108">
    <property type="entry name" value="PROTEIN_KINASE_ST"/>
    <property type="match status" value="1"/>
</dbReference>
<organism evidence="9 10">
    <name type="scientific">Acetivibrio saccincola</name>
    <dbReference type="NCBI Taxonomy" id="1677857"/>
    <lineage>
        <taxon>Bacteria</taxon>
        <taxon>Bacillati</taxon>
        <taxon>Bacillota</taxon>
        <taxon>Clostridia</taxon>
        <taxon>Eubacteriales</taxon>
        <taxon>Oscillospiraceae</taxon>
        <taxon>Acetivibrio</taxon>
    </lineage>
</organism>
<evidence type="ECO:0000256" key="2">
    <source>
        <dbReference type="ARBA" id="ARBA00012513"/>
    </source>
</evidence>
<dbReference type="AlphaFoldDB" id="A0A2K9EKM1"/>
<evidence type="ECO:0000256" key="5">
    <source>
        <dbReference type="ARBA" id="ARBA00022777"/>
    </source>
</evidence>
<dbReference type="Proteomes" id="UP000233534">
    <property type="component" value="Chromosome"/>
</dbReference>
<evidence type="ECO:0000259" key="8">
    <source>
        <dbReference type="PROSITE" id="PS50011"/>
    </source>
</evidence>
<keyword evidence="10" id="KW-1185">Reference proteome</keyword>
<dbReference type="Gene3D" id="3.40.50.300">
    <property type="entry name" value="P-loop containing nucleotide triphosphate hydrolases"/>
    <property type="match status" value="1"/>
</dbReference>
<reference evidence="9 10" key="1">
    <citation type="submission" date="2017-12" db="EMBL/GenBank/DDBJ databases">
        <title>Complete genome sequence of Herbivorax saccincola GGR1, a novel Cellulosome-producing hydrolytic bacterium in a thermophilic biogas plant, established by Illumina and Nanopore MinION sequencing.</title>
        <authorList>
            <person name="Pechtl A."/>
            <person name="Ruckert C."/>
            <person name="Koeck D.E."/>
            <person name="Maus I."/>
            <person name="Winkler A."/>
            <person name="Kalinowski J."/>
            <person name="Puhler A."/>
            <person name="Schwarz W.W."/>
            <person name="Zverlov V.V."/>
            <person name="Schluter A."/>
            <person name="Liebl W."/>
        </authorList>
    </citation>
    <scope>NUCLEOTIDE SEQUENCE [LARGE SCALE GENOMIC DNA]</scope>
    <source>
        <strain evidence="10">SR1</strain>
    </source>
</reference>
<evidence type="ECO:0000256" key="1">
    <source>
        <dbReference type="ARBA" id="ARBA00010886"/>
    </source>
</evidence>
<dbReference type="SUPFAM" id="SSF56112">
    <property type="entry name" value="Protein kinase-like (PK-like)"/>
    <property type="match status" value="1"/>
</dbReference>
<feature type="binding site" evidence="7">
    <location>
        <position position="40"/>
    </location>
    <ligand>
        <name>ATP</name>
        <dbReference type="ChEBI" id="CHEBI:30616"/>
    </ligand>
</feature>
<comment type="similarity">
    <text evidence="1">Belongs to the protein kinase superfamily. NEK Ser/Thr protein kinase family. NIMA subfamily.</text>
</comment>
<dbReference type="SMART" id="SM00220">
    <property type="entry name" value="S_TKc"/>
    <property type="match status" value="1"/>
</dbReference>
<dbReference type="PANTHER" id="PTHR43671">
    <property type="entry name" value="SERINE/THREONINE-PROTEIN KINASE NEK"/>
    <property type="match status" value="1"/>
</dbReference>
<keyword evidence="4 7" id="KW-0547">Nucleotide-binding</keyword>
<evidence type="ECO:0000313" key="9">
    <source>
        <dbReference type="EMBL" id="AUG57111.1"/>
    </source>
</evidence>
<dbReference type="EC" id="2.7.11.1" evidence="2"/>
<dbReference type="PROSITE" id="PS00107">
    <property type="entry name" value="PROTEIN_KINASE_ATP"/>
    <property type="match status" value="1"/>
</dbReference>
<proteinExistence type="inferred from homology"/>
<feature type="domain" description="Protein kinase" evidence="8">
    <location>
        <begin position="11"/>
        <end position="255"/>
    </location>
</feature>
<dbReference type="PANTHER" id="PTHR43671:SF13">
    <property type="entry name" value="SERINE_THREONINE-PROTEIN KINASE NEK2"/>
    <property type="match status" value="1"/>
</dbReference>
<dbReference type="RefSeq" id="WP_101300124.1">
    <property type="nucleotide sequence ID" value="NZ_CP025197.1"/>
</dbReference>
<sequence length="577" mass="66658">MFNNELFDGKYRIIDILGKGGMSTVYLAENVRLGTLWAIKEISKEQNSKIDIYVEPNILKKLNHPALPRIFDIIENDEYFYIIMDYIDGYNLNEELNRCGKFPEDTVIDWAIQICDVLIYLHSFKPNPIIYRDMKPSNIMLTKDGKIKLIDFGIAREYKLSAITDTVYIGTRGYAAPEQYGSGQTNERTDIYSLGVTLYHFLTGIGPNDPPYQIKPIRCFDQSFSKELERVIDKCTRQNPHERYQSANELLEALIAIKGVDINNYLLNRTLIRDKKEISKKKKRILNPFKLKSNGQEKISSIDELKRLFESINKNTSKVIAITGHRGSGVTSSVVNLACVAAKNDFNTIIVDMDIDYRSTNMYFNSFHEKTKKDEEINASLIRTLAKPENFMTTAFNIKNNLWLTSLGYRFYDKNLIDKFFNSLKVISMLSVLRNKFNLIIIDIPLDLLKNFREILIHIDRFGLCVSNNLYSVLSSLRNMEVVLEKEHISYINAKSKLLITKYNNRSRFHEKIFTQEKVCELITSGLSEHFTNQISSAGIIPYSQEFDLQIEKSTPVINTVKDFEEVYGNILLRLIN</sequence>
<gene>
    <name evidence="9" type="primary">pknB</name>
    <name evidence="9" type="ORF">HVS_05905</name>
</gene>
<dbReference type="GO" id="GO:0005524">
    <property type="term" value="F:ATP binding"/>
    <property type="evidence" value="ECO:0007669"/>
    <property type="project" value="UniProtKB-UniRule"/>
</dbReference>
<dbReference type="SUPFAM" id="SSF52540">
    <property type="entry name" value="P-loop containing nucleoside triphosphate hydrolases"/>
    <property type="match status" value="1"/>
</dbReference>
<protein>
    <recommendedName>
        <fullName evidence="2">non-specific serine/threonine protein kinase</fullName>
        <ecNumber evidence="2">2.7.11.1</ecNumber>
    </recommendedName>
</protein>
<dbReference type="InterPro" id="IPR025669">
    <property type="entry name" value="AAA_dom"/>
</dbReference>
<dbReference type="GO" id="GO:0004674">
    <property type="term" value="F:protein serine/threonine kinase activity"/>
    <property type="evidence" value="ECO:0007669"/>
    <property type="project" value="UniProtKB-EC"/>
</dbReference>
<evidence type="ECO:0000256" key="6">
    <source>
        <dbReference type="ARBA" id="ARBA00022840"/>
    </source>
</evidence>
<dbReference type="Pfam" id="PF00069">
    <property type="entry name" value="Pkinase"/>
    <property type="match status" value="1"/>
</dbReference>
<keyword evidence="6 7" id="KW-0067">ATP-binding</keyword>
<dbReference type="InterPro" id="IPR000719">
    <property type="entry name" value="Prot_kinase_dom"/>
</dbReference>
<dbReference type="CDD" id="cd14014">
    <property type="entry name" value="STKc_PknB_like"/>
    <property type="match status" value="1"/>
</dbReference>
<dbReference type="PROSITE" id="PS50011">
    <property type="entry name" value="PROTEIN_KINASE_DOM"/>
    <property type="match status" value="1"/>
</dbReference>
<dbReference type="InterPro" id="IPR050660">
    <property type="entry name" value="NEK_Ser/Thr_kinase"/>
</dbReference>
<keyword evidence="5 9" id="KW-0418">Kinase</keyword>
<dbReference type="InterPro" id="IPR011009">
    <property type="entry name" value="Kinase-like_dom_sf"/>
</dbReference>
<evidence type="ECO:0000256" key="3">
    <source>
        <dbReference type="ARBA" id="ARBA00022679"/>
    </source>
</evidence>
<accession>A0A2K9EKM1</accession>